<proteinExistence type="predicted"/>
<geneLocation type="plasmid" evidence="1">
    <name>pAtK84b</name>
</geneLocation>
<reference evidence="1" key="2">
    <citation type="submission" date="2008-03" db="EMBL/GenBank/DDBJ databases">
        <title>Agrocinopine A and B catabolic locus from Rhizobium rhizogenes strain K84.</title>
        <authorList>
            <person name="Farrand S.K."/>
        </authorList>
    </citation>
    <scope>NUCLEOTIDE SEQUENCE</scope>
    <source>
        <strain evidence="1">K84</strain>
        <plasmid evidence="1">pAtK84b</plasmid>
    </source>
</reference>
<keyword evidence="1" id="KW-0614">Plasmid</keyword>
<accession>B2Z3T2</accession>
<sequence length="118" mass="13225">MCRPWPLLFKANGETTLNGQARIMRGLKSKICSVDNASLLSAVSGPVSPDWLTRRRQSRGAAPKLWISGNLTTQPPSACFAFSYDRFRSTYSRICAMQHTINSIRQQIYYAKAKKAVI</sequence>
<dbReference type="EMBL" id="EU592039">
    <property type="protein sequence ID" value="ACD36019.1"/>
    <property type="molecule type" value="Genomic_DNA"/>
</dbReference>
<reference evidence="1" key="1">
    <citation type="journal article" date="2002" name="J. Bacteriol.">
        <title>Two opines control conjugal transfer of an Agrobacterium plasmid by regulating expression of separate copies of the quorum-sensing activator gene traR.</title>
        <authorList>
            <person name="Oger P."/>
            <person name="Farrand S.K."/>
        </authorList>
    </citation>
    <scope>NUCLEOTIDE SEQUENCE</scope>
    <source>
        <strain evidence="1">K84</strain>
        <plasmid evidence="1">pAtK84b</plasmid>
    </source>
</reference>
<organism evidence="1">
    <name type="scientific">Rhizobium rhizogenes (strain K84 / ATCC BAA-868)</name>
    <name type="common">Agrobacterium radiobacter</name>
    <dbReference type="NCBI Taxonomy" id="311403"/>
    <lineage>
        <taxon>Bacteria</taxon>
        <taxon>Pseudomonadati</taxon>
        <taxon>Pseudomonadota</taxon>
        <taxon>Alphaproteobacteria</taxon>
        <taxon>Hyphomicrobiales</taxon>
        <taxon>Rhizobiaceae</taxon>
        <taxon>Rhizobium/Agrobacterium group</taxon>
        <taxon>Rhizobium</taxon>
    </lineage>
</organism>
<gene>
    <name evidence="1" type="primary">BC018</name>
</gene>
<dbReference type="AlphaFoldDB" id="B2Z3T2"/>
<evidence type="ECO:0000313" key="1">
    <source>
        <dbReference type="EMBL" id="ACD36019.1"/>
    </source>
</evidence>
<protein>
    <submittedName>
        <fullName evidence="1">Uncharacterized protein</fullName>
    </submittedName>
</protein>
<name>B2Z3T2_RHIR8</name>